<evidence type="ECO:0000313" key="1">
    <source>
        <dbReference type="EMBL" id="EDR33352.1"/>
    </source>
</evidence>
<gene>
    <name evidence="1" type="ORF">YPIP275_4285</name>
</gene>
<reference evidence="1 2" key="2">
    <citation type="submission" date="2010-03" db="EMBL/GenBank/DDBJ databases">
        <authorList>
            <person name="Payne S.H."/>
            <person name="Sutton G.G."/>
        </authorList>
    </citation>
    <scope>NUCLEOTIDE SEQUENCE [LARGE SCALE GENOMIC DNA]</scope>
    <source>
        <strain evidence="1 2">IP275</strain>
    </source>
</reference>
<evidence type="ECO:0000313" key="2">
    <source>
        <dbReference type="Proteomes" id="UP000004430"/>
    </source>
</evidence>
<dbReference type="EMBL" id="AAOS02000007">
    <property type="protein sequence ID" value="EDR33352.1"/>
    <property type="molecule type" value="Genomic_DNA"/>
</dbReference>
<accession>A0AAV3BHB8</accession>
<sequence length="92" mass="10316">MAKKSNIKSHKKSDPIDIEINKSFKNKNIIFTVSLLDGGKCFVEINSAKFSNLLDAIIDVSNKYDINVSSADIYLHQDDDDGYVAGKIIFFK</sequence>
<protein>
    <submittedName>
        <fullName evidence="1">Uncharacterized protein</fullName>
    </submittedName>
</protein>
<dbReference type="Proteomes" id="UP000004430">
    <property type="component" value="Unassembled WGS sequence"/>
</dbReference>
<reference evidence="1 2" key="1">
    <citation type="submission" date="2008-01" db="EMBL/GenBank/DDBJ databases">
        <title>Yersinia pestis Strain IP275 project at JCVI/TIGR.</title>
        <authorList>
            <person name="Ravel J."/>
            <person name="Eppinger M."/>
            <person name="Fricke W.F."/>
            <person name="Rosovitz M."/>
            <person name="Lindler L.E."/>
            <person name="Bearden S."/>
            <person name="Shriefer M."/>
        </authorList>
    </citation>
    <scope>NUCLEOTIDE SEQUENCE [LARGE SCALE GENOMIC DNA]</scope>
    <source>
        <strain evidence="1 2">IP275</strain>
    </source>
</reference>
<dbReference type="AlphaFoldDB" id="A0AAV3BHB8"/>
<proteinExistence type="predicted"/>
<name>A0AAV3BHB8_YERPE</name>
<organism evidence="1 2">
    <name type="scientific">Yersinia pestis biovar Orientalis str. IP275</name>
    <dbReference type="NCBI Taxonomy" id="373665"/>
    <lineage>
        <taxon>Bacteria</taxon>
        <taxon>Pseudomonadati</taxon>
        <taxon>Pseudomonadota</taxon>
        <taxon>Gammaproteobacteria</taxon>
        <taxon>Enterobacterales</taxon>
        <taxon>Yersiniaceae</taxon>
        <taxon>Yersinia</taxon>
    </lineage>
</organism>
<comment type="caution">
    <text evidence="1">The sequence shown here is derived from an EMBL/GenBank/DDBJ whole genome shotgun (WGS) entry which is preliminary data.</text>
</comment>